<dbReference type="Gene3D" id="3.30.2310.20">
    <property type="entry name" value="RelE-like"/>
    <property type="match status" value="1"/>
</dbReference>
<dbReference type="Pfam" id="PF05016">
    <property type="entry name" value="ParE_toxin"/>
    <property type="match status" value="1"/>
</dbReference>
<evidence type="ECO:0000256" key="1">
    <source>
        <dbReference type="ARBA" id="ARBA00006226"/>
    </source>
</evidence>
<dbReference type="Proteomes" id="UP001301326">
    <property type="component" value="Chromosome"/>
</dbReference>
<dbReference type="PANTHER" id="PTHR33755:SF6">
    <property type="entry name" value="PLASMID STABILIZATION SYSTEM PROTEIN"/>
    <property type="match status" value="1"/>
</dbReference>
<organism evidence="3">
    <name type="scientific">Candidatus Thiothrix putei</name>
    <dbReference type="NCBI Taxonomy" id="3080811"/>
    <lineage>
        <taxon>Bacteria</taxon>
        <taxon>Pseudomonadati</taxon>
        <taxon>Pseudomonadota</taxon>
        <taxon>Gammaproteobacteria</taxon>
        <taxon>Thiotrichales</taxon>
        <taxon>Thiotrichaceae</taxon>
        <taxon>Thiothrix</taxon>
    </lineage>
</organism>
<protein>
    <submittedName>
        <fullName evidence="3">Type II toxin-antitoxin system RelE/ParE family toxin</fullName>
    </submittedName>
</protein>
<accession>A0AA95KRV1</accession>
<gene>
    <name evidence="3" type="ORF">QJT81_09175</name>
</gene>
<dbReference type="InterPro" id="IPR007712">
    <property type="entry name" value="RelE/ParE_toxin"/>
</dbReference>
<dbReference type="InterPro" id="IPR035093">
    <property type="entry name" value="RelE/ParE_toxin_dom_sf"/>
</dbReference>
<keyword evidence="2" id="KW-1277">Toxin-antitoxin system</keyword>
<dbReference type="InterPro" id="IPR051803">
    <property type="entry name" value="TA_system_RelE-like_toxin"/>
</dbReference>
<evidence type="ECO:0000256" key="2">
    <source>
        <dbReference type="ARBA" id="ARBA00022649"/>
    </source>
</evidence>
<reference evidence="3" key="2">
    <citation type="submission" date="2023-04" db="EMBL/GenBank/DDBJ databases">
        <authorList>
            <person name="Beletskiy A.V."/>
            <person name="Mardanov A.V."/>
            <person name="Ravin N.V."/>
        </authorList>
    </citation>
    <scope>NUCLEOTIDE SEQUENCE</scope>
    <source>
        <strain evidence="3">GKL-02</strain>
    </source>
</reference>
<sequence>MIRVVWQKIAIDHLENIMDYIGRENVTAALTIHDLIEKRVAQLATHPHLGREGRVAATRELVIAGTPFIVVYQIVPAHVQILAVLHGAMRWPDTF</sequence>
<dbReference type="AlphaFoldDB" id="A0AA95KRV1"/>
<dbReference type="NCBIfam" id="TIGR02385">
    <property type="entry name" value="RelE_StbE"/>
    <property type="match status" value="1"/>
</dbReference>
<dbReference type="EMBL" id="CP124756">
    <property type="protein sequence ID" value="WGZ96122.1"/>
    <property type="molecule type" value="Genomic_DNA"/>
</dbReference>
<dbReference type="PANTHER" id="PTHR33755">
    <property type="entry name" value="TOXIN PARE1-RELATED"/>
    <property type="match status" value="1"/>
</dbReference>
<name>A0AA95KRV1_9GAMM</name>
<evidence type="ECO:0000313" key="3">
    <source>
        <dbReference type="EMBL" id="WGZ96122.1"/>
    </source>
</evidence>
<proteinExistence type="inferred from homology"/>
<dbReference type="KEGG" id="tput:QJT81_09175"/>
<comment type="similarity">
    <text evidence="1">Belongs to the RelE toxin family.</text>
</comment>
<reference evidence="3" key="1">
    <citation type="journal article" date="2023" name="Int. J. Mol. Sci.">
        <title>Metagenomics Revealed a New Genus 'Candidatus Thiocaldithrix dubininis' gen. nov., sp. nov. and a New Species 'Candidatus Thiothrix putei' sp. nov. in the Family Thiotrichaceae, Some Members of Which Have Traits of Both Na+- and H+-Motive Energetics.</title>
        <authorList>
            <person name="Ravin N.V."/>
            <person name="Muntyan M.S."/>
            <person name="Smolyakov D.D."/>
            <person name="Rudenko T.S."/>
            <person name="Beletsky A.V."/>
            <person name="Mardanov A.V."/>
            <person name="Grabovich M.Y."/>
        </authorList>
    </citation>
    <scope>NUCLEOTIDE SEQUENCE</scope>
    <source>
        <strain evidence="3">GKL-02</strain>
    </source>
</reference>